<dbReference type="AlphaFoldDB" id="A0A852RW39"/>
<accession>A0A852RW39</accession>
<dbReference type="EMBL" id="JACCBF010000001">
    <property type="protein sequence ID" value="NYD33090.1"/>
    <property type="molecule type" value="Genomic_DNA"/>
</dbReference>
<proteinExistence type="predicted"/>
<evidence type="ECO:0008006" key="3">
    <source>
        <dbReference type="Google" id="ProtNLM"/>
    </source>
</evidence>
<name>A0A852RW39_9ACTN</name>
<protein>
    <recommendedName>
        <fullName evidence="3">Aminoglycoside phosphotransferase domain-containing protein</fullName>
    </recommendedName>
</protein>
<dbReference type="RefSeq" id="WP_179729185.1">
    <property type="nucleotide sequence ID" value="NZ_BAABEF010000001.1"/>
</dbReference>
<reference evidence="1 2" key="1">
    <citation type="submission" date="2020-07" db="EMBL/GenBank/DDBJ databases">
        <title>Sequencing the genomes of 1000 actinobacteria strains.</title>
        <authorList>
            <person name="Klenk H.-P."/>
        </authorList>
    </citation>
    <scope>NUCLEOTIDE SEQUENCE [LARGE SCALE GENOMIC DNA]</scope>
    <source>
        <strain evidence="1 2">DSM 19082</strain>
    </source>
</reference>
<dbReference type="Proteomes" id="UP000582231">
    <property type="component" value="Unassembled WGS sequence"/>
</dbReference>
<dbReference type="SUPFAM" id="SSF56112">
    <property type="entry name" value="Protein kinase-like (PK-like)"/>
    <property type="match status" value="1"/>
</dbReference>
<organism evidence="1 2">
    <name type="scientific">Nocardioides kongjuensis</name>
    <dbReference type="NCBI Taxonomy" id="349522"/>
    <lineage>
        <taxon>Bacteria</taxon>
        <taxon>Bacillati</taxon>
        <taxon>Actinomycetota</taxon>
        <taxon>Actinomycetes</taxon>
        <taxon>Propionibacteriales</taxon>
        <taxon>Nocardioidaceae</taxon>
        <taxon>Nocardioides</taxon>
    </lineage>
</organism>
<dbReference type="InterPro" id="IPR011009">
    <property type="entry name" value="Kinase-like_dom_sf"/>
</dbReference>
<keyword evidence="2" id="KW-1185">Reference proteome</keyword>
<gene>
    <name evidence="1" type="ORF">BJ958_004636</name>
</gene>
<evidence type="ECO:0000313" key="1">
    <source>
        <dbReference type="EMBL" id="NYD33090.1"/>
    </source>
</evidence>
<comment type="caution">
    <text evidence="1">The sequence shown here is derived from an EMBL/GenBank/DDBJ whole genome shotgun (WGS) entry which is preliminary data.</text>
</comment>
<evidence type="ECO:0000313" key="2">
    <source>
        <dbReference type="Proteomes" id="UP000582231"/>
    </source>
</evidence>
<sequence length="392" mass="42662">MSAVTSELLETVAELWPGADVVPAGTAGDGRPVRARYALLSRGDDPTVLVPVESATAAGASLRRFSTASSWWETTSRVAAGAAVRALPGLLRQRVEIRGGHDGLAVHLSEVLGTPVSFSLSIGTARVNRKPVLQVFDEEGRCRAFAKVGWSENTCADVTAEGRALATVTALEYQHVVPPPLLARTSWAGRPVLVIGPLQPSPWRRHRRAWTPPEEAMTELASSFASPDGRLTDSAWWQRQWEATGALVDPVLRGRFGRAMERVDGIVGRRALSWGAWHGDWTPWNMAVSGDAVLLWDWERFETGVPMGLDPLHYVVNSFNSGVPASIEGVLRALCFASYRDRSLGGEPHVTSLLYLVAILTRYLRLVDVPGGEHISPRAMQTLVALERLTQV</sequence>